<dbReference type="InterPro" id="IPR024400">
    <property type="entry name" value="DUF2635"/>
</dbReference>
<protein>
    <submittedName>
        <fullName evidence="1">DUF2635 domain-containing protein</fullName>
    </submittedName>
</protein>
<evidence type="ECO:0000313" key="1">
    <source>
        <dbReference type="EMBL" id="NHR07647.1"/>
    </source>
</evidence>
<reference evidence="1 2" key="1">
    <citation type="submission" date="2020-03" db="EMBL/GenBank/DDBJ databases">
        <title>Draft genome sequence of environmentally isolated cultures.</title>
        <authorList>
            <person name="Wilson H.S."/>
            <person name="De Leon M.E."/>
        </authorList>
    </citation>
    <scope>NUCLEOTIDE SEQUENCE [LARGE SCALE GENOMIC DNA]</scope>
    <source>
        <strain evidence="1 2">HSC-31F16</strain>
    </source>
</reference>
<keyword evidence="2" id="KW-1185">Reference proteome</keyword>
<evidence type="ECO:0000313" key="2">
    <source>
        <dbReference type="Proteomes" id="UP001515641"/>
    </source>
</evidence>
<name>A0ABX0LDP8_9NEIS</name>
<dbReference type="EMBL" id="JAAOMA010000038">
    <property type="protein sequence ID" value="NHR07647.1"/>
    <property type="molecule type" value="Genomic_DNA"/>
</dbReference>
<dbReference type="RefSeq" id="WP_166453419.1">
    <property type="nucleotide sequence ID" value="NZ_JAAOMA010000038.1"/>
</dbReference>
<organism evidence="1 2">
    <name type="scientific">Chromobacterium fluminis</name>
    <dbReference type="NCBI Taxonomy" id="3044269"/>
    <lineage>
        <taxon>Bacteria</taxon>
        <taxon>Pseudomonadati</taxon>
        <taxon>Pseudomonadota</taxon>
        <taxon>Betaproteobacteria</taxon>
        <taxon>Neisseriales</taxon>
        <taxon>Chromobacteriaceae</taxon>
        <taxon>Chromobacterium</taxon>
    </lineage>
</organism>
<dbReference type="Proteomes" id="UP001515641">
    <property type="component" value="Unassembled WGS sequence"/>
</dbReference>
<proteinExistence type="predicted"/>
<sequence>MYVYPAPGLVIRDPDLHDLLPAAGREVPDTDYWHRRVRDEDVVLEPPALTGPGE</sequence>
<accession>A0ABX0LDP8</accession>
<dbReference type="Pfam" id="PF10948">
    <property type="entry name" value="DUF2635"/>
    <property type="match status" value="1"/>
</dbReference>
<comment type="caution">
    <text evidence="1">The sequence shown here is derived from an EMBL/GenBank/DDBJ whole genome shotgun (WGS) entry which is preliminary data.</text>
</comment>
<gene>
    <name evidence="1" type="ORF">HA052_20885</name>
</gene>